<reference evidence="3 4" key="1">
    <citation type="submission" date="2022-03" db="EMBL/GenBank/DDBJ databases">
        <authorList>
            <person name="Macdonald S."/>
            <person name="Ahmed S."/>
            <person name="Newling K."/>
        </authorList>
    </citation>
    <scope>NUCLEOTIDE SEQUENCE [LARGE SCALE GENOMIC DNA]</scope>
</reference>
<accession>A0ABC8KSA7</accession>
<dbReference type="AlphaFoldDB" id="A0ABC8KSA7"/>
<evidence type="ECO:0000313" key="3">
    <source>
        <dbReference type="EMBL" id="CAH8360346.1"/>
    </source>
</evidence>
<gene>
    <name evidence="3" type="ORF">ERUC_LOCUS26102</name>
</gene>
<dbReference type="Proteomes" id="UP001642260">
    <property type="component" value="Unassembled WGS sequence"/>
</dbReference>
<keyword evidence="4" id="KW-1185">Reference proteome</keyword>
<sequence length="322" mass="35050">MAFAVTGVSPPEPPDPDPDPPELSLASPISSTSVCFLVLTFTISDLDLKIQIFREIDLSNQIFKEILLLKDFGLMIFLVVFIRPLTPVCRSFFITSYPEAHPSLTFTKSATTGSRSPPSLDPLIFLLDTFLQVIDLKLYVSILLVSMLSLGCSMVLCYNMLASVRLSAVCSLVFLDCLSLVKYDCLPYVPFDLSGCVAGSSVHKIVYASMFVLLKGSSIWCFVAFACDAEIMIVKSAFVAVSIPGVRPLSVLSNSHSLISLLSTIGVEFRGLLNDIRCCLCVVFAPILWCCISLLCFAMEADVLAGLALLLLDVNNFSSYGD</sequence>
<name>A0ABC8KSA7_ERUVS</name>
<feature type="transmembrane region" description="Helical" evidence="2">
    <location>
        <begin position="138"/>
        <end position="158"/>
    </location>
</feature>
<comment type="caution">
    <text evidence="3">The sequence shown here is derived from an EMBL/GenBank/DDBJ whole genome shotgun (WGS) entry which is preliminary data.</text>
</comment>
<proteinExistence type="predicted"/>
<evidence type="ECO:0000313" key="4">
    <source>
        <dbReference type="Proteomes" id="UP001642260"/>
    </source>
</evidence>
<feature type="transmembrane region" description="Helical" evidence="2">
    <location>
        <begin position="67"/>
        <end position="86"/>
    </location>
</feature>
<feature type="transmembrane region" description="Helical" evidence="2">
    <location>
        <begin position="279"/>
        <end position="312"/>
    </location>
</feature>
<protein>
    <submittedName>
        <fullName evidence="3">Uncharacterized protein</fullName>
    </submittedName>
</protein>
<evidence type="ECO:0000256" key="2">
    <source>
        <dbReference type="SAM" id="Phobius"/>
    </source>
</evidence>
<keyword evidence="2" id="KW-1133">Transmembrane helix</keyword>
<organism evidence="3 4">
    <name type="scientific">Eruca vesicaria subsp. sativa</name>
    <name type="common">Garden rocket</name>
    <name type="synonym">Eruca sativa</name>
    <dbReference type="NCBI Taxonomy" id="29727"/>
    <lineage>
        <taxon>Eukaryota</taxon>
        <taxon>Viridiplantae</taxon>
        <taxon>Streptophyta</taxon>
        <taxon>Embryophyta</taxon>
        <taxon>Tracheophyta</taxon>
        <taxon>Spermatophyta</taxon>
        <taxon>Magnoliopsida</taxon>
        <taxon>eudicotyledons</taxon>
        <taxon>Gunneridae</taxon>
        <taxon>Pentapetalae</taxon>
        <taxon>rosids</taxon>
        <taxon>malvids</taxon>
        <taxon>Brassicales</taxon>
        <taxon>Brassicaceae</taxon>
        <taxon>Brassiceae</taxon>
        <taxon>Eruca</taxon>
    </lineage>
</organism>
<evidence type="ECO:0000256" key="1">
    <source>
        <dbReference type="SAM" id="MobiDB-lite"/>
    </source>
</evidence>
<feature type="region of interest" description="Disordered" evidence="1">
    <location>
        <begin position="1"/>
        <end position="23"/>
    </location>
</feature>
<keyword evidence="2" id="KW-0472">Membrane</keyword>
<dbReference type="EMBL" id="CAKOAT010285932">
    <property type="protein sequence ID" value="CAH8360346.1"/>
    <property type="molecule type" value="Genomic_DNA"/>
</dbReference>
<keyword evidence="2" id="KW-0812">Transmembrane</keyword>